<evidence type="ECO:0000256" key="4">
    <source>
        <dbReference type="SAM" id="MobiDB-lite"/>
    </source>
</evidence>
<dbReference type="InterPro" id="IPR035979">
    <property type="entry name" value="RBD_domain_sf"/>
</dbReference>
<evidence type="ECO:0000313" key="7">
    <source>
        <dbReference type="Proteomes" id="UP000192578"/>
    </source>
</evidence>
<protein>
    <recommendedName>
        <fullName evidence="5">RRM domain-containing protein</fullName>
    </recommendedName>
</protein>
<evidence type="ECO:0000313" key="6">
    <source>
        <dbReference type="EMBL" id="OQV22280.1"/>
    </source>
</evidence>
<dbReference type="PROSITE" id="PS50102">
    <property type="entry name" value="RRM"/>
    <property type="match status" value="1"/>
</dbReference>
<reference evidence="7" key="1">
    <citation type="submission" date="2017-01" db="EMBL/GenBank/DDBJ databases">
        <title>Comparative genomics of anhydrobiosis in the tardigrade Hypsibius dujardini.</title>
        <authorList>
            <person name="Yoshida Y."/>
            <person name="Koutsovoulos G."/>
            <person name="Laetsch D."/>
            <person name="Stevens L."/>
            <person name="Kumar S."/>
            <person name="Horikawa D."/>
            <person name="Ishino K."/>
            <person name="Komine S."/>
            <person name="Tomita M."/>
            <person name="Blaxter M."/>
            <person name="Arakawa K."/>
        </authorList>
    </citation>
    <scope>NUCLEOTIDE SEQUENCE [LARGE SCALE GENOMIC DNA]</scope>
    <source>
        <strain evidence="7">Z151</strain>
    </source>
</reference>
<feature type="region of interest" description="Disordered" evidence="4">
    <location>
        <begin position="272"/>
        <end position="295"/>
    </location>
</feature>
<evidence type="ECO:0000259" key="5">
    <source>
        <dbReference type="PROSITE" id="PS50102"/>
    </source>
</evidence>
<organism evidence="6 7">
    <name type="scientific">Hypsibius exemplaris</name>
    <name type="common">Freshwater tardigrade</name>
    <dbReference type="NCBI Taxonomy" id="2072580"/>
    <lineage>
        <taxon>Eukaryota</taxon>
        <taxon>Metazoa</taxon>
        <taxon>Ecdysozoa</taxon>
        <taxon>Tardigrada</taxon>
        <taxon>Eutardigrada</taxon>
        <taxon>Parachela</taxon>
        <taxon>Hypsibioidea</taxon>
        <taxon>Hypsibiidae</taxon>
        <taxon>Hypsibius</taxon>
    </lineage>
</organism>
<keyword evidence="7" id="KW-1185">Reference proteome</keyword>
<dbReference type="AlphaFoldDB" id="A0A1W0X4C2"/>
<dbReference type="CDD" id="cd00590">
    <property type="entry name" value="RRM_SF"/>
    <property type="match status" value="1"/>
</dbReference>
<dbReference type="EMBL" id="MTYJ01000018">
    <property type="protein sequence ID" value="OQV22280.1"/>
    <property type="molecule type" value="Genomic_DNA"/>
</dbReference>
<dbReference type="Pfam" id="PF00076">
    <property type="entry name" value="RRM_1"/>
    <property type="match status" value="1"/>
</dbReference>
<evidence type="ECO:0000256" key="2">
    <source>
        <dbReference type="ARBA" id="ARBA00022884"/>
    </source>
</evidence>
<name>A0A1W0X4C2_HYPEX</name>
<sequence length="295" mass="33290">MSGQPTRYHNDQLYVYASPADTAHLQESLWLLAWNGNPFPLSEEEEQHVQEILEQHSASGFPALNSQEVAFLQKHLANNYVMKSTCRDKLFVNYLPSDFTWQDLRRLFRKFGPIADVQVPLKSNGANSGYGFVTYGGLSAAECAASAKMALDRSFCGPKQLLVKLCRDGWNGPPIQDAKIIIRNPLAFMHPGAVQPSHAHQAHLFGVIDAVVGPTLPIIQRTMVVPNGKTYEKNQGRPYIFVTFHLHNQANEAQQRLQQRYPACEVGWSPSPTTWQRKGMKKRRRPMPQNERNPA</sequence>
<dbReference type="SMART" id="SM00360">
    <property type="entry name" value="RRM"/>
    <property type="match status" value="1"/>
</dbReference>
<dbReference type="GO" id="GO:0003723">
    <property type="term" value="F:RNA binding"/>
    <property type="evidence" value="ECO:0007669"/>
    <property type="project" value="UniProtKB-UniRule"/>
</dbReference>
<keyword evidence="1" id="KW-0677">Repeat</keyword>
<dbReference type="PANTHER" id="PTHR24012">
    <property type="entry name" value="RNA BINDING PROTEIN"/>
    <property type="match status" value="1"/>
</dbReference>
<gene>
    <name evidence="6" type="ORF">BV898_03783</name>
</gene>
<feature type="domain" description="RRM" evidence="5">
    <location>
        <begin position="88"/>
        <end position="168"/>
    </location>
</feature>
<accession>A0A1W0X4C2</accession>
<comment type="caution">
    <text evidence="6">The sequence shown here is derived from an EMBL/GenBank/DDBJ whole genome shotgun (WGS) entry which is preliminary data.</text>
</comment>
<dbReference type="InterPro" id="IPR000504">
    <property type="entry name" value="RRM_dom"/>
</dbReference>
<dbReference type="Gene3D" id="3.30.70.330">
    <property type="match status" value="1"/>
</dbReference>
<proteinExistence type="predicted"/>
<dbReference type="Proteomes" id="UP000192578">
    <property type="component" value="Unassembled WGS sequence"/>
</dbReference>
<evidence type="ECO:0000256" key="1">
    <source>
        <dbReference type="ARBA" id="ARBA00022737"/>
    </source>
</evidence>
<evidence type="ECO:0000256" key="3">
    <source>
        <dbReference type="PROSITE-ProRule" id="PRU00176"/>
    </source>
</evidence>
<dbReference type="SUPFAM" id="SSF54928">
    <property type="entry name" value="RNA-binding domain, RBD"/>
    <property type="match status" value="1"/>
</dbReference>
<dbReference type="InterPro" id="IPR012677">
    <property type="entry name" value="Nucleotide-bd_a/b_plait_sf"/>
</dbReference>
<keyword evidence="2 3" id="KW-0694">RNA-binding</keyword>
<dbReference type="OrthoDB" id="339151at2759"/>